<organism evidence="5 6">
    <name type="scientific">Rubellicoccus peritrichatus</name>
    <dbReference type="NCBI Taxonomy" id="3080537"/>
    <lineage>
        <taxon>Bacteria</taxon>
        <taxon>Pseudomonadati</taxon>
        <taxon>Verrucomicrobiota</taxon>
        <taxon>Opitutia</taxon>
        <taxon>Puniceicoccales</taxon>
        <taxon>Cerasicoccaceae</taxon>
        <taxon>Rubellicoccus</taxon>
    </lineage>
</organism>
<dbReference type="AlphaFoldDB" id="A0AAQ3LEN2"/>
<dbReference type="PANTHER" id="PTHR30136:SF35">
    <property type="entry name" value="HTH-TYPE TRANSCRIPTIONAL REGULATOR RV1719"/>
    <property type="match status" value="1"/>
</dbReference>
<dbReference type="SUPFAM" id="SSF46785">
    <property type="entry name" value="Winged helix' DNA-binding domain"/>
    <property type="match status" value="1"/>
</dbReference>
<dbReference type="GO" id="GO:0003700">
    <property type="term" value="F:DNA-binding transcription factor activity"/>
    <property type="evidence" value="ECO:0007669"/>
    <property type="project" value="TreeGrafter"/>
</dbReference>
<evidence type="ECO:0000256" key="2">
    <source>
        <dbReference type="ARBA" id="ARBA00023125"/>
    </source>
</evidence>
<dbReference type="SMART" id="SM00346">
    <property type="entry name" value="HTH_ICLR"/>
    <property type="match status" value="1"/>
</dbReference>
<dbReference type="InterPro" id="IPR011991">
    <property type="entry name" value="ArsR-like_HTH"/>
</dbReference>
<keyword evidence="1" id="KW-0805">Transcription regulation</keyword>
<evidence type="ECO:0000256" key="3">
    <source>
        <dbReference type="ARBA" id="ARBA00023163"/>
    </source>
</evidence>
<proteinExistence type="predicted"/>
<dbReference type="Pfam" id="PF01614">
    <property type="entry name" value="IclR_C"/>
    <property type="match status" value="1"/>
</dbReference>
<evidence type="ECO:0000259" key="4">
    <source>
        <dbReference type="PROSITE" id="PS51077"/>
    </source>
</evidence>
<accession>A0AAQ3LEN2</accession>
<dbReference type="InterPro" id="IPR050707">
    <property type="entry name" value="HTH_MetabolicPath_Reg"/>
</dbReference>
<dbReference type="InterPro" id="IPR036390">
    <property type="entry name" value="WH_DNA-bd_sf"/>
</dbReference>
<keyword evidence="2" id="KW-0238">DNA-binding</keyword>
<gene>
    <name evidence="5" type="ORF">RZN69_08815</name>
</gene>
<dbReference type="SUPFAM" id="SSF55781">
    <property type="entry name" value="GAF domain-like"/>
    <property type="match status" value="1"/>
</dbReference>
<dbReference type="RefSeq" id="WP_317835736.1">
    <property type="nucleotide sequence ID" value="NZ_CP136920.1"/>
</dbReference>
<reference evidence="5 6" key="1">
    <citation type="submission" date="2023-10" db="EMBL/GenBank/DDBJ databases">
        <title>Rubellicoccus peritrichatus gen. nov., sp. nov., isolated from an algae of coral reef tank.</title>
        <authorList>
            <person name="Luo J."/>
        </authorList>
    </citation>
    <scope>NUCLEOTIDE SEQUENCE [LARGE SCALE GENOMIC DNA]</scope>
    <source>
        <strain evidence="5 6">CR14</strain>
    </source>
</reference>
<dbReference type="Gene3D" id="1.10.10.10">
    <property type="entry name" value="Winged helix-like DNA-binding domain superfamily/Winged helix DNA-binding domain"/>
    <property type="match status" value="1"/>
</dbReference>
<dbReference type="InterPro" id="IPR014757">
    <property type="entry name" value="Tscrpt_reg_IclR_C"/>
</dbReference>
<dbReference type="InterPro" id="IPR029016">
    <property type="entry name" value="GAF-like_dom_sf"/>
</dbReference>
<feature type="domain" description="HTH iclR-type" evidence="4">
    <location>
        <begin position="4"/>
        <end position="64"/>
    </location>
</feature>
<dbReference type="PROSITE" id="PS51077">
    <property type="entry name" value="HTH_ICLR"/>
    <property type="match status" value="1"/>
</dbReference>
<keyword evidence="3" id="KW-0804">Transcription</keyword>
<name>A0AAQ3LEN2_9BACT</name>
<dbReference type="CDD" id="cd00090">
    <property type="entry name" value="HTH_ARSR"/>
    <property type="match status" value="1"/>
</dbReference>
<sequence>MNQVTSLTKSLDILTLLGGSTGGFSVQELADAMNQPRSTVVRVLNTLVAYGLVEKTDRKYRCSVNFETWAHKDRHQLHIQRYRKTIEAVARETGELVLLGVQDGAGIIHIDYIECDQAVRVAPAPVTRHNIRRNAIGKLCIAQRPDLVEQWTQNDTDFADELNVIRETGIAWNREESVSGMIALACYGYNQMPTEPKIAVAWPTQRFTEKAADEAIKAIQSSTINSKYTP</sequence>
<keyword evidence="6" id="KW-1185">Reference proteome</keyword>
<evidence type="ECO:0000256" key="1">
    <source>
        <dbReference type="ARBA" id="ARBA00023015"/>
    </source>
</evidence>
<dbReference type="GO" id="GO:0045892">
    <property type="term" value="P:negative regulation of DNA-templated transcription"/>
    <property type="evidence" value="ECO:0007669"/>
    <property type="project" value="TreeGrafter"/>
</dbReference>
<dbReference type="Pfam" id="PF09339">
    <property type="entry name" value="HTH_IclR"/>
    <property type="match status" value="1"/>
</dbReference>
<dbReference type="PANTHER" id="PTHR30136">
    <property type="entry name" value="HELIX-TURN-HELIX TRANSCRIPTIONAL REGULATOR, ICLR FAMILY"/>
    <property type="match status" value="1"/>
</dbReference>
<protein>
    <submittedName>
        <fullName evidence="5">Helix-turn-helix domain-containing protein</fullName>
    </submittedName>
</protein>
<dbReference type="KEGG" id="puo:RZN69_08815"/>
<dbReference type="InterPro" id="IPR036388">
    <property type="entry name" value="WH-like_DNA-bd_sf"/>
</dbReference>
<dbReference type="Proteomes" id="UP001304300">
    <property type="component" value="Chromosome"/>
</dbReference>
<dbReference type="Gene3D" id="3.30.450.40">
    <property type="match status" value="1"/>
</dbReference>
<dbReference type="InterPro" id="IPR005471">
    <property type="entry name" value="Tscrpt_reg_IclR_N"/>
</dbReference>
<dbReference type="GO" id="GO:0003677">
    <property type="term" value="F:DNA binding"/>
    <property type="evidence" value="ECO:0007669"/>
    <property type="project" value="UniProtKB-KW"/>
</dbReference>
<dbReference type="EMBL" id="CP136920">
    <property type="protein sequence ID" value="WOO43194.1"/>
    <property type="molecule type" value="Genomic_DNA"/>
</dbReference>
<evidence type="ECO:0000313" key="5">
    <source>
        <dbReference type="EMBL" id="WOO43194.1"/>
    </source>
</evidence>
<evidence type="ECO:0000313" key="6">
    <source>
        <dbReference type="Proteomes" id="UP001304300"/>
    </source>
</evidence>